<dbReference type="Proteomes" id="UP000432464">
    <property type="component" value="Unassembled WGS sequence"/>
</dbReference>
<name>A0A6I3KVF6_9NOCA</name>
<dbReference type="RefSeq" id="WP_154787870.1">
    <property type="nucleotide sequence ID" value="NZ_WMBB01000005.1"/>
</dbReference>
<dbReference type="Gene3D" id="3.10.620.30">
    <property type="match status" value="1"/>
</dbReference>
<dbReference type="InterPro" id="IPR038765">
    <property type="entry name" value="Papain-like_cys_pep_sf"/>
</dbReference>
<proteinExistence type="predicted"/>
<dbReference type="InterPro" id="IPR002931">
    <property type="entry name" value="Transglutaminase-like"/>
</dbReference>
<gene>
    <name evidence="2" type="ORF">GLP40_11375</name>
</gene>
<organism evidence="2 3">
    <name type="scientific">Nocardia aurantiaca</name>
    <dbReference type="NCBI Taxonomy" id="2675850"/>
    <lineage>
        <taxon>Bacteria</taxon>
        <taxon>Bacillati</taxon>
        <taxon>Actinomycetota</taxon>
        <taxon>Actinomycetes</taxon>
        <taxon>Mycobacteriales</taxon>
        <taxon>Nocardiaceae</taxon>
        <taxon>Nocardia</taxon>
    </lineage>
</organism>
<protein>
    <submittedName>
        <fullName evidence="2">Transglutaminase</fullName>
    </submittedName>
</protein>
<comment type="caution">
    <text evidence="2">The sequence shown here is derived from an EMBL/GenBank/DDBJ whole genome shotgun (WGS) entry which is preliminary data.</text>
</comment>
<reference evidence="2 3" key="1">
    <citation type="submission" date="2019-11" db="EMBL/GenBank/DDBJ databases">
        <title>Nocardia sp. nov. CT2-14 isolated from soil.</title>
        <authorList>
            <person name="Kanchanasin P."/>
            <person name="Tanasupawat S."/>
            <person name="Yuki M."/>
            <person name="Kudo T."/>
        </authorList>
    </citation>
    <scope>NUCLEOTIDE SEQUENCE [LARGE SCALE GENOMIC DNA]</scope>
    <source>
        <strain evidence="2 3">CT2-14</strain>
    </source>
</reference>
<dbReference type="Pfam" id="PF01841">
    <property type="entry name" value="Transglut_core"/>
    <property type="match status" value="1"/>
</dbReference>
<dbReference type="PANTHER" id="PTHR33490">
    <property type="entry name" value="BLR5614 PROTEIN-RELATED"/>
    <property type="match status" value="1"/>
</dbReference>
<evidence type="ECO:0000313" key="2">
    <source>
        <dbReference type="EMBL" id="MTE13371.1"/>
    </source>
</evidence>
<feature type="domain" description="Transglutaminase-like" evidence="1">
    <location>
        <begin position="30"/>
        <end position="133"/>
    </location>
</feature>
<keyword evidence="3" id="KW-1185">Reference proteome</keyword>
<dbReference type="EMBL" id="WMBB01000005">
    <property type="protein sequence ID" value="MTE13371.1"/>
    <property type="molecule type" value="Genomic_DNA"/>
</dbReference>
<accession>A0A6I3KVF6</accession>
<evidence type="ECO:0000313" key="3">
    <source>
        <dbReference type="Proteomes" id="UP000432464"/>
    </source>
</evidence>
<evidence type="ECO:0000259" key="1">
    <source>
        <dbReference type="Pfam" id="PF01841"/>
    </source>
</evidence>
<dbReference type="AlphaFoldDB" id="A0A6I3KVF6"/>
<dbReference type="SUPFAM" id="SSF54001">
    <property type="entry name" value="Cysteine proteinases"/>
    <property type="match status" value="1"/>
</dbReference>
<dbReference type="PANTHER" id="PTHR33490:SF3">
    <property type="entry name" value="CONSERVED INTEGRAL MEMBRANE PROTEIN"/>
    <property type="match status" value="1"/>
</dbReference>
<sequence length="198" mass="21844">MSFTPLAALTPAAYLADDPIIEVDHPEVRALGAQIRSRSDGEIDCARRSFEWVRDNVAHSYDVRDPHVTLRASDVLDQRVGLCYAKSHLLAAILRGNGIPTALCYQRLTHGDGHVLHGLVAVHLEGAWHRQDPRGNRADVAVEFSLGEERLAFPVDSRRGEIDYPELYRTPAESVVDALSNATDILAIYDRGLPSQLA</sequence>